<proteinExistence type="predicted"/>
<keyword evidence="1" id="KW-0812">Transmembrane</keyword>
<keyword evidence="1" id="KW-0472">Membrane</keyword>
<sequence>MHVRNEGIKYRNAHYFKSHLFLFCLGKNGEIVFCPNHLISIYPWMLLFLLCLSYDGTVRMFVC</sequence>
<reference evidence="2 3" key="1">
    <citation type="submission" date="2021-01" db="EMBL/GenBank/DDBJ databases">
        <title>Chromosome-level genome assembly of a human fungal pathogen reveals clustering of transcriptionally co-regulated genes.</title>
        <authorList>
            <person name="Voorhies M."/>
            <person name="Cohen S."/>
            <person name="Shea T.P."/>
            <person name="Petrus S."/>
            <person name="Munoz J.F."/>
            <person name="Poplawski S."/>
            <person name="Goldman W.E."/>
            <person name="Michael T."/>
            <person name="Cuomo C.A."/>
            <person name="Sil A."/>
            <person name="Beyhan S."/>
        </authorList>
    </citation>
    <scope>NUCLEOTIDE SEQUENCE [LARGE SCALE GENOMIC DNA]</scope>
    <source>
        <strain evidence="2 3">G184AR</strain>
    </source>
</reference>
<name>A0A8H7Z786_AJECA</name>
<keyword evidence="1" id="KW-1133">Transmembrane helix</keyword>
<gene>
    <name evidence="2" type="ORF">I7I52_02002</name>
</gene>
<accession>A0A8H7Z786</accession>
<protein>
    <submittedName>
        <fullName evidence="2">Uncharacterized protein</fullName>
    </submittedName>
</protein>
<dbReference type="VEuPathDB" id="FungiDB:I7I52_02002"/>
<organism evidence="2 3">
    <name type="scientific">Ajellomyces capsulatus</name>
    <name type="common">Darling's disease fungus</name>
    <name type="synonym">Histoplasma capsulatum</name>
    <dbReference type="NCBI Taxonomy" id="5037"/>
    <lineage>
        <taxon>Eukaryota</taxon>
        <taxon>Fungi</taxon>
        <taxon>Dikarya</taxon>
        <taxon>Ascomycota</taxon>
        <taxon>Pezizomycotina</taxon>
        <taxon>Eurotiomycetes</taxon>
        <taxon>Eurotiomycetidae</taxon>
        <taxon>Onygenales</taxon>
        <taxon>Ajellomycetaceae</taxon>
        <taxon>Histoplasma</taxon>
    </lineage>
</organism>
<feature type="transmembrane region" description="Helical" evidence="1">
    <location>
        <begin position="41"/>
        <end position="62"/>
    </location>
</feature>
<dbReference type="EMBL" id="JAEVHI010000001">
    <property type="protein sequence ID" value="KAG5303866.1"/>
    <property type="molecule type" value="Genomic_DNA"/>
</dbReference>
<evidence type="ECO:0000256" key="1">
    <source>
        <dbReference type="SAM" id="Phobius"/>
    </source>
</evidence>
<dbReference type="Proteomes" id="UP000670092">
    <property type="component" value="Unassembled WGS sequence"/>
</dbReference>
<evidence type="ECO:0000313" key="2">
    <source>
        <dbReference type="EMBL" id="KAG5303866.1"/>
    </source>
</evidence>
<evidence type="ECO:0000313" key="3">
    <source>
        <dbReference type="Proteomes" id="UP000670092"/>
    </source>
</evidence>
<comment type="caution">
    <text evidence="2">The sequence shown here is derived from an EMBL/GenBank/DDBJ whole genome shotgun (WGS) entry which is preliminary data.</text>
</comment>
<dbReference type="AlphaFoldDB" id="A0A8H7Z786"/>